<keyword evidence="2 4" id="KW-0238">DNA-binding</keyword>
<keyword evidence="7" id="KW-1185">Reference proteome</keyword>
<comment type="caution">
    <text evidence="6">The sequence shown here is derived from an EMBL/GenBank/DDBJ whole genome shotgun (WGS) entry which is preliminary data.</text>
</comment>
<evidence type="ECO:0000256" key="4">
    <source>
        <dbReference type="PROSITE-ProRule" id="PRU00335"/>
    </source>
</evidence>
<dbReference type="Gene3D" id="1.10.357.10">
    <property type="entry name" value="Tetracycline Repressor, domain 2"/>
    <property type="match status" value="1"/>
</dbReference>
<evidence type="ECO:0000313" key="7">
    <source>
        <dbReference type="Proteomes" id="UP001344906"/>
    </source>
</evidence>
<dbReference type="Proteomes" id="UP001344906">
    <property type="component" value="Unassembled WGS sequence"/>
</dbReference>
<gene>
    <name evidence="6" type="ORF">KDH_04610</name>
</gene>
<feature type="DNA-binding region" description="H-T-H motif" evidence="4">
    <location>
        <begin position="40"/>
        <end position="59"/>
    </location>
</feature>
<dbReference type="RefSeq" id="WP_338247320.1">
    <property type="nucleotide sequence ID" value="NZ_BSRI01000001.1"/>
</dbReference>
<protein>
    <recommendedName>
        <fullName evidence="5">HTH tetR-type domain-containing protein</fullName>
    </recommendedName>
</protein>
<dbReference type="InterPro" id="IPR050109">
    <property type="entry name" value="HTH-type_TetR-like_transc_reg"/>
</dbReference>
<proteinExistence type="predicted"/>
<dbReference type="PANTHER" id="PTHR30055">
    <property type="entry name" value="HTH-TYPE TRANSCRIPTIONAL REGULATOR RUTR"/>
    <property type="match status" value="1"/>
</dbReference>
<name>A0ABQ6FMD0_9CHLR</name>
<evidence type="ECO:0000256" key="3">
    <source>
        <dbReference type="ARBA" id="ARBA00023163"/>
    </source>
</evidence>
<sequence>MSPRPYRLGQRQAATEQTRMRIIHASRELLMTEHGFAHFSMEMVAKQADVARMTVYHQFGSRTGLLEALCDSLAASGGMEQMANAFCQPDPIEALKQYIITFGRFWSADRLVTRRLRALAALDPEFEQVIRQRDERRHWGVHTLLSRIITESEQPGAAKIEEATTALYTLISFETFDSLAGSERSPDEVTELVYQLVLAALDRLIPGIKPSLPSSPSP</sequence>
<evidence type="ECO:0000259" key="5">
    <source>
        <dbReference type="PROSITE" id="PS50977"/>
    </source>
</evidence>
<dbReference type="EMBL" id="BSRI01000001">
    <property type="protein sequence ID" value="GLV53609.1"/>
    <property type="molecule type" value="Genomic_DNA"/>
</dbReference>
<evidence type="ECO:0000313" key="6">
    <source>
        <dbReference type="EMBL" id="GLV53609.1"/>
    </source>
</evidence>
<keyword evidence="3" id="KW-0804">Transcription</keyword>
<dbReference type="SUPFAM" id="SSF48498">
    <property type="entry name" value="Tetracyclin repressor-like, C-terminal domain"/>
    <property type="match status" value="1"/>
</dbReference>
<dbReference type="InterPro" id="IPR009057">
    <property type="entry name" value="Homeodomain-like_sf"/>
</dbReference>
<organism evidence="6 7">
    <name type="scientific">Dictyobacter halimunensis</name>
    <dbReference type="NCBI Taxonomy" id="3026934"/>
    <lineage>
        <taxon>Bacteria</taxon>
        <taxon>Bacillati</taxon>
        <taxon>Chloroflexota</taxon>
        <taxon>Ktedonobacteria</taxon>
        <taxon>Ktedonobacterales</taxon>
        <taxon>Dictyobacteraceae</taxon>
        <taxon>Dictyobacter</taxon>
    </lineage>
</organism>
<dbReference type="PROSITE" id="PS50977">
    <property type="entry name" value="HTH_TETR_2"/>
    <property type="match status" value="1"/>
</dbReference>
<keyword evidence="1" id="KW-0805">Transcription regulation</keyword>
<evidence type="ECO:0000256" key="1">
    <source>
        <dbReference type="ARBA" id="ARBA00023015"/>
    </source>
</evidence>
<dbReference type="PANTHER" id="PTHR30055:SF234">
    <property type="entry name" value="HTH-TYPE TRANSCRIPTIONAL REGULATOR BETI"/>
    <property type="match status" value="1"/>
</dbReference>
<accession>A0ABQ6FMD0</accession>
<dbReference type="InterPro" id="IPR036271">
    <property type="entry name" value="Tet_transcr_reg_TetR-rel_C_sf"/>
</dbReference>
<reference evidence="6 7" key="1">
    <citation type="submission" date="2023-02" db="EMBL/GenBank/DDBJ databases">
        <title>Dictyobacter halimunensis sp. nov., a new member of the class Ktedonobacteria from forest soil in a geothermal area.</title>
        <authorList>
            <person name="Rachmania M.K."/>
            <person name="Ningsih F."/>
            <person name="Sakai Y."/>
            <person name="Yabe S."/>
            <person name="Yokota A."/>
            <person name="Sjamsuridzal W."/>
        </authorList>
    </citation>
    <scope>NUCLEOTIDE SEQUENCE [LARGE SCALE GENOMIC DNA]</scope>
    <source>
        <strain evidence="6 7">S3.2.2.5</strain>
    </source>
</reference>
<dbReference type="SUPFAM" id="SSF46689">
    <property type="entry name" value="Homeodomain-like"/>
    <property type="match status" value="1"/>
</dbReference>
<dbReference type="Pfam" id="PF00440">
    <property type="entry name" value="TetR_N"/>
    <property type="match status" value="1"/>
</dbReference>
<feature type="domain" description="HTH tetR-type" evidence="5">
    <location>
        <begin position="16"/>
        <end position="77"/>
    </location>
</feature>
<dbReference type="InterPro" id="IPR001647">
    <property type="entry name" value="HTH_TetR"/>
</dbReference>
<evidence type="ECO:0000256" key="2">
    <source>
        <dbReference type="ARBA" id="ARBA00023125"/>
    </source>
</evidence>